<evidence type="ECO:0000256" key="5">
    <source>
        <dbReference type="ARBA" id="ARBA00022679"/>
    </source>
</evidence>
<reference evidence="11 12" key="1">
    <citation type="submission" date="2018-03" db="EMBL/GenBank/DDBJ databases">
        <title>Alkalicoccus saliphilus sp. nov., isolated from a mineral pool.</title>
        <authorList>
            <person name="Zhao B."/>
        </authorList>
    </citation>
    <scope>NUCLEOTIDE SEQUENCE [LARGE SCALE GENOMIC DNA]</scope>
    <source>
        <strain evidence="11 12">6AG</strain>
    </source>
</reference>
<dbReference type="CDD" id="cd06557">
    <property type="entry name" value="KPHMT-like"/>
    <property type="match status" value="1"/>
</dbReference>
<feature type="binding site" evidence="7 10">
    <location>
        <position position="84"/>
    </location>
    <ligand>
        <name>Mg(2+)</name>
        <dbReference type="ChEBI" id="CHEBI:18420"/>
    </ligand>
</feature>
<sequence length="279" mass="30343">MLKKTTSDFLRMKKDGHPIVMVTAYDAPGAELCEEAGADTILVGDSLGMVVLGYDSTVSVTMEDMIHHTKAVKRKASGTFIVTDMPFMSYHISKAETMLNAQKIIQESGADAVKLEGSGEVFRHTEALVEAGVPVVSHLGLTPQTVGVTGGYKVQGKTASEQKKLMEDAKEAEKAGACMLVLECVPEEAAGKIQEMLSIPVIGIGAGRITDGQVLVYHDIVGYYGGHTPKFVKQYADIRKDIREALSTYTKEVREKTFPEKSHVFSPVEKINSLYGEKR</sequence>
<evidence type="ECO:0000256" key="7">
    <source>
        <dbReference type="HAMAP-Rule" id="MF_00156"/>
    </source>
</evidence>
<feature type="binding site" evidence="7 9">
    <location>
        <begin position="45"/>
        <end position="46"/>
    </location>
    <ligand>
        <name>3-methyl-2-oxobutanoate</name>
        <dbReference type="ChEBI" id="CHEBI:11851"/>
    </ligand>
</feature>
<dbReference type="PANTHER" id="PTHR20881">
    <property type="entry name" value="3-METHYL-2-OXOBUTANOATE HYDROXYMETHYLTRANSFERASE"/>
    <property type="match status" value="1"/>
</dbReference>
<evidence type="ECO:0000256" key="6">
    <source>
        <dbReference type="ARBA" id="ARBA00056497"/>
    </source>
</evidence>
<evidence type="ECO:0000256" key="3">
    <source>
        <dbReference type="ARBA" id="ARBA00011424"/>
    </source>
</evidence>
<evidence type="ECO:0000313" key="12">
    <source>
        <dbReference type="Proteomes" id="UP000240509"/>
    </source>
</evidence>
<protein>
    <recommendedName>
        <fullName evidence="7">3-methyl-2-oxobutanoate hydroxymethyltransferase</fullName>
        <ecNumber evidence="7">2.1.2.11</ecNumber>
    </recommendedName>
    <alternativeName>
        <fullName evidence="7">Ketopantoate hydroxymethyltransferase</fullName>
        <shortName evidence="7">KPHMT</shortName>
    </alternativeName>
</protein>
<comment type="catalytic activity">
    <reaction evidence="7">
        <text>(6R)-5,10-methylene-5,6,7,8-tetrahydrofolate + 3-methyl-2-oxobutanoate + H2O = 2-dehydropantoate + (6S)-5,6,7,8-tetrahydrofolate</text>
        <dbReference type="Rhea" id="RHEA:11824"/>
        <dbReference type="ChEBI" id="CHEBI:11561"/>
        <dbReference type="ChEBI" id="CHEBI:11851"/>
        <dbReference type="ChEBI" id="CHEBI:15377"/>
        <dbReference type="ChEBI" id="CHEBI:15636"/>
        <dbReference type="ChEBI" id="CHEBI:57453"/>
        <dbReference type="EC" id="2.1.2.11"/>
    </reaction>
</comment>
<dbReference type="Proteomes" id="UP000240509">
    <property type="component" value="Unassembled WGS sequence"/>
</dbReference>
<evidence type="ECO:0000256" key="10">
    <source>
        <dbReference type="PIRSR" id="PIRSR000388-3"/>
    </source>
</evidence>
<dbReference type="HAMAP" id="MF_00156">
    <property type="entry name" value="PanB"/>
    <property type="match status" value="1"/>
</dbReference>
<dbReference type="GO" id="GO:0015940">
    <property type="term" value="P:pantothenate biosynthetic process"/>
    <property type="evidence" value="ECO:0007669"/>
    <property type="project" value="UniProtKB-UniRule"/>
</dbReference>
<feature type="binding site" evidence="7 9">
    <location>
        <position position="114"/>
    </location>
    <ligand>
        <name>3-methyl-2-oxobutanoate</name>
        <dbReference type="ChEBI" id="CHEBI:11851"/>
    </ligand>
</feature>
<dbReference type="RefSeq" id="WP_107582706.1">
    <property type="nucleotide sequence ID" value="NZ_PZJJ01000001.1"/>
</dbReference>
<feature type="active site" description="Proton acceptor" evidence="7 8">
    <location>
        <position position="183"/>
    </location>
</feature>
<dbReference type="NCBIfam" id="TIGR00222">
    <property type="entry name" value="panB"/>
    <property type="match status" value="1"/>
</dbReference>
<dbReference type="SUPFAM" id="SSF51621">
    <property type="entry name" value="Phosphoenolpyruvate/pyruvate domain"/>
    <property type="match status" value="1"/>
</dbReference>
<dbReference type="Gene3D" id="3.20.20.60">
    <property type="entry name" value="Phosphoenolpyruvate-binding domains"/>
    <property type="match status" value="1"/>
</dbReference>
<feature type="binding site" evidence="7 10">
    <location>
        <position position="116"/>
    </location>
    <ligand>
        <name>Mg(2+)</name>
        <dbReference type="ChEBI" id="CHEBI:18420"/>
    </ligand>
</feature>
<feature type="binding site" evidence="7 10">
    <location>
        <position position="45"/>
    </location>
    <ligand>
        <name>Mg(2+)</name>
        <dbReference type="ChEBI" id="CHEBI:18420"/>
    </ligand>
</feature>
<dbReference type="InterPro" id="IPR040442">
    <property type="entry name" value="Pyrv_kinase-like_dom_sf"/>
</dbReference>
<comment type="caution">
    <text evidence="11">The sequence shown here is derived from an EMBL/GenBank/DDBJ whole genome shotgun (WGS) entry which is preliminary data.</text>
</comment>
<keyword evidence="7" id="KW-0963">Cytoplasm</keyword>
<dbReference type="Pfam" id="PF02548">
    <property type="entry name" value="Pantoate_transf"/>
    <property type="match status" value="1"/>
</dbReference>
<dbReference type="PANTHER" id="PTHR20881:SF0">
    <property type="entry name" value="3-METHYL-2-OXOBUTANOATE HYDROXYMETHYLTRANSFERASE"/>
    <property type="match status" value="1"/>
</dbReference>
<evidence type="ECO:0000256" key="1">
    <source>
        <dbReference type="ARBA" id="ARBA00005033"/>
    </source>
</evidence>
<comment type="subcellular location">
    <subcellularLocation>
        <location evidence="7">Cytoplasm</location>
    </subcellularLocation>
</comment>
<evidence type="ECO:0000256" key="4">
    <source>
        <dbReference type="ARBA" id="ARBA00022655"/>
    </source>
</evidence>
<dbReference type="InterPro" id="IPR015813">
    <property type="entry name" value="Pyrv/PenolPyrv_kinase-like_dom"/>
</dbReference>
<comment type="function">
    <text evidence="6 7">Catalyzes the reversible reaction in which hydroxymethyl group from 5,10-methylenetetrahydrofolate is transferred onto alpha-ketoisovalerate to form ketopantoate.</text>
</comment>
<keyword evidence="4 7" id="KW-0566">Pantothenate biosynthesis</keyword>
<name>A0A2T4UAC9_9BACI</name>
<dbReference type="GO" id="GO:0003864">
    <property type="term" value="F:3-methyl-2-oxobutanoate hydroxymethyltransferase activity"/>
    <property type="evidence" value="ECO:0007669"/>
    <property type="project" value="UniProtKB-UniRule"/>
</dbReference>
<dbReference type="InterPro" id="IPR003700">
    <property type="entry name" value="Pantoate_hydroxy_MeTrfase"/>
</dbReference>
<organism evidence="11 12">
    <name type="scientific">Alkalicoccus saliphilus</name>
    <dbReference type="NCBI Taxonomy" id="200989"/>
    <lineage>
        <taxon>Bacteria</taxon>
        <taxon>Bacillati</taxon>
        <taxon>Bacillota</taxon>
        <taxon>Bacilli</taxon>
        <taxon>Bacillales</taxon>
        <taxon>Bacillaceae</taxon>
        <taxon>Alkalicoccus</taxon>
    </lineage>
</organism>
<comment type="subunit">
    <text evidence="3 7">Homodecamer; pentamer of dimers.</text>
</comment>
<dbReference type="GO" id="GO:0008168">
    <property type="term" value="F:methyltransferase activity"/>
    <property type="evidence" value="ECO:0007669"/>
    <property type="project" value="UniProtKB-KW"/>
</dbReference>
<keyword evidence="5 7" id="KW-0808">Transferase</keyword>
<dbReference type="OrthoDB" id="9781789at2"/>
<gene>
    <name evidence="7 11" type="primary">panB</name>
    <name evidence="11" type="ORF">C6Y45_00075</name>
</gene>
<dbReference type="EC" id="2.1.2.11" evidence="7"/>
<evidence type="ECO:0000256" key="2">
    <source>
        <dbReference type="ARBA" id="ARBA00008676"/>
    </source>
</evidence>
<evidence type="ECO:0000256" key="8">
    <source>
        <dbReference type="PIRSR" id="PIRSR000388-1"/>
    </source>
</evidence>
<comment type="pathway">
    <text evidence="1 7">Cofactor biosynthesis; (R)-pantothenate biosynthesis; (R)-pantoate from 3-methyl-2-oxobutanoate: step 1/2.</text>
</comment>
<keyword evidence="12" id="KW-1185">Reference proteome</keyword>
<keyword evidence="7 10" id="KW-0460">Magnesium</keyword>
<dbReference type="GO" id="GO:0000287">
    <property type="term" value="F:magnesium ion binding"/>
    <property type="evidence" value="ECO:0007669"/>
    <property type="project" value="TreeGrafter"/>
</dbReference>
<dbReference type="FunFam" id="3.20.20.60:FF:000003">
    <property type="entry name" value="3-methyl-2-oxobutanoate hydroxymethyltransferase"/>
    <property type="match status" value="1"/>
</dbReference>
<proteinExistence type="inferred from homology"/>
<comment type="similarity">
    <text evidence="2 7">Belongs to the PanB family.</text>
</comment>
<dbReference type="GO" id="GO:0005737">
    <property type="term" value="C:cytoplasm"/>
    <property type="evidence" value="ECO:0007669"/>
    <property type="project" value="UniProtKB-SubCell"/>
</dbReference>
<keyword evidence="7 10" id="KW-0479">Metal-binding</keyword>
<dbReference type="UniPathway" id="UPA00028">
    <property type="reaction ID" value="UER00003"/>
</dbReference>
<dbReference type="PIRSF" id="PIRSF000388">
    <property type="entry name" value="Pantoate_hydroxy_MeTrfase"/>
    <property type="match status" value="1"/>
</dbReference>
<keyword evidence="11" id="KW-0489">Methyltransferase</keyword>
<evidence type="ECO:0000256" key="9">
    <source>
        <dbReference type="PIRSR" id="PIRSR000388-2"/>
    </source>
</evidence>
<dbReference type="GO" id="GO:0032259">
    <property type="term" value="P:methylation"/>
    <property type="evidence" value="ECO:0007669"/>
    <property type="project" value="UniProtKB-KW"/>
</dbReference>
<evidence type="ECO:0000313" key="11">
    <source>
        <dbReference type="EMBL" id="PTL40342.1"/>
    </source>
</evidence>
<dbReference type="NCBIfam" id="NF001452">
    <property type="entry name" value="PRK00311.1"/>
    <property type="match status" value="1"/>
</dbReference>
<dbReference type="AlphaFoldDB" id="A0A2T4UAC9"/>
<comment type="cofactor">
    <cofactor evidence="7 10">
        <name>Mg(2+)</name>
        <dbReference type="ChEBI" id="CHEBI:18420"/>
    </cofactor>
    <text evidence="7 10">Binds 1 Mg(2+) ion per subunit.</text>
</comment>
<feature type="binding site" evidence="7 9">
    <location>
        <position position="84"/>
    </location>
    <ligand>
        <name>3-methyl-2-oxobutanoate</name>
        <dbReference type="ChEBI" id="CHEBI:11851"/>
    </ligand>
</feature>
<accession>A0A2T4UAC9</accession>
<dbReference type="EMBL" id="PZJJ01000001">
    <property type="protein sequence ID" value="PTL40342.1"/>
    <property type="molecule type" value="Genomic_DNA"/>
</dbReference>